<dbReference type="OrthoDB" id="2631737at2"/>
<feature type="domain" description="Methyltransferase type 11" evidence="1">
    <location>
        <begin position="48"/>
        <end position="161"/>
    </location>
</feature>
<proteinExistence type="predicted"/>
<name>A0A2C6M7S2_9FIRM</name>
<dbReference type="Pfam" id="PF08241">
    <property type="entry name" value="Methyltransf_11"/>
    <property type="match status" value="1"/>
</dbReference>
<protein>
    <recommendedName>
        <fullName evidence="1">Methyltransferase type 11 domain-containing protein</fullName>
    </recommendedName>
</protein>
<dbReference type="GO" id="GO:0008757">
    <property type="term" value="F:S-adenosylmethionine-dependent methyltransferase activity"/>
    <property type="evidence" value="ECO:0007669"/>
    <property type="project" value="InterPro"/>
</dbReference>
<gene>
    <name evidence="2" type="ORF">P378_10670</name>
</gene>
<dbReference type="Proteomes" id="UP000222564">
    <property type="component" value="Unassembled WGS sequence"/>
</dbReference>
<dbReference type="AlphaFoldDB" id="A0A2C6M7S2"/>
<organism evidence="2 3">
    <name type="scientific">Desulforamulus profundi</name>
    <dbReference type="NCBI Taxonomy" id="1383067"/>
    <lineage>
        <taxon>Bacteria</taxon>
        <taxon>Bacillati</taxon>
        <taxon>Bacillota</taxon>
        <taxon>Clostridia</taxon>
        <taxon>Eubacteriales</taxon>
        <taxon>Peptococcaceae</taxon>
        <taxon>Desulforamulus</taxon>
    </lineage>
</organism>
<accession>A0A2C6M7S2</accession>
<dbReference type="SUPFAM" id="SSF53335">
    <property type="entry name" value="S-adenosyl-L-methionine-dependent methyltransferases"/>
    <property type="match status" value="1"/>
</dbReference>
<dbReference type="CDD" id="cd02440">
    <property type="entry name" value="AdoMet_MTases"/>
    <property type="match status" value="1"/>
</dbReference>
<evidence type="ECO:0000259" key="1">
    <source>
        <dbReference type="Pfam" id="PF08241"/>
    </source>
</evidence>
<evidence type="ECO:0000313" key="2">
    <source>
        <dbReference type="EMBL" id="PHJ38287.1"/>
    </source>
</evidence>
<reference evidence="2 3" key="1">
    <citation type="submission" date="2013-09" db="EMBL/GenBank/DDBJ databases">
        <title>Biodegradation of hydrocarbons in the deep terrestrial subsurface : characterization of a microbial consortium composed of two Desulfotomaculum species originating from a deep geological formation.</title>
        <authorList>
            <person name="Aullo T."/>
            <person name="Berlendis S."/>
            <person name="Lascourreges J.-F."/>
            <person name="Dessort D."/>
            <person name="Saint-Laurent S."/>
            <person name="Schraauwers B."/>
            <person name="Mas J."/>
            <person name="Magot M."/>
            <person name="Ranchou-Peyruse A."/>
        </authorList>
    </citation>
    <scope>NUCLEOTIDE SEQUENCE [LARGE SCALE GENOMIC DNA]</scope>
    <source>
        <strain evidence="2 3">Bs107</strain>
    </source>
</reference>
<dbReference type="RefSeq" id="WP_099083075.1">
    <property type="nucleotide sequence ID" value="NZ_AWQQ01000054.1"/>
</dbReference>
<dbReference type="Gene3D" id="3.40.50.150">
    <property type="entry name" value="Vaccinia Virus protein VP39"/>
    <property type="match status" value="1"/>
</dbReference>
<sequence>MEKYDSRFFVYSDPKMDYMVYELPPTWWSRYYEYEWASKFTGAEDTVLDAGCGICHPFKFHLSDVCKEVHACDLDKRILSPEAIINNILNDCGNKVSKPALLAYCQKIRFNQCSITSLPYEDKKFDKIFCISVLEHMSPQDIKLSLGEFKRTLRDNGLIVLTFDYPTINLEQFKDTVNEVGLNFVGSFTFNMPEDAVTSNLWGKLYCYRTVLKKHQL</sequence>
<dbReference type="InterPro" id="IPR013216">
    <property type="entry name" value="Methyltransf_11"/>
</dbReference>
<dbReference type="InterPro" id="IPR029063">
    <property type="entry name" value="SAM-dependent_MTases_sf"/>
</dbReference>
<dbReference type="EMBL" id="AWQQ01000054">
    <property type="protein sequence ID" value="PHJ38287.1"/>
    <property type="molecule type" value="Genomic_DNA"/>
</dbReference>
<evidence type="ECO:0000313" key="3">
    <source>
        <dbReference type="Proteomes" id="UP000222564"/>
    </source>
</evidence>
<keyword evidence="3" id="KW-1185">Reference proteome</keyword>
<comment type="caution">
    <text evidence="2">The sequence shown here is derived from an EMBL/GenBank/DDBJ whole genome shotgun (WGS) entry which is preliminary data.</text>
</comment>